<dbReference type="AlphaFoldDB" id="A0A2Z4Y5X9"/>
<dbReference type="InterPro" id="IPR004879">
    <property type="entry name" value="Ssp411-like_TRX"/>
</dbReference>
<organism evidence="3 4">
    <name type="scientific">Sumerlaea chitinivorans</name>
    <dbReference type="NCBI Taxonomy" id="2250252"/>
    <lineage>
        <taxon>Bacteria</taxon>
        <taxon>Candidatus Sumerlaeota</taxon>
        <taxon>Candidatus Sumerlaeia</taxon>
        <taxon>Candidatus Sumerlaeales</taxon>
        <taxon>Candidatus Sumerlaeaceae</taxon>
        <taxon>Candidatus Sumerlaea</taxon>
    </lineage>
</organism>
<dbReference type="Pfam" id="PF03190">
    <property type="entry name" value="Thioredox_DsbH"/>
    <property type="match status" value="1"/>
</dbReference>
<evidence type="ECO:0000313" key="3">
    <source>
        <dbReference type="EMBL" id="AXA36102.1"/>
    </source>
</evidence>
<evidence type="ECO:0000313" key="4">
    <source>
        <dbReference type="Proteomes" id="UP000262583"/>
    </source>
</evidence>
<dbReference type="InterPro" id="IPR012341">
    <property type="entry name" value="6hp_glycosidase-like_sf"/>
</dbReference>
<dbReference type="EMBL" id="CP030759">
    <property type="protein sequence ID" value="AXA36102.1"/>
    <property type="molecule type" value="Genomic_DNA"/>
</dbReference>
<evidence type="ECO:0000259" key="2">
    <source>
        <dbReference type="Pfam" id="PF03190"/>
    </source>
</evidence>
<keyword evidence="1" id="KW-0175">Coiled coil</keyword>
<dbReference type="InterPro" id="IPR036249">
    <property type="entry name" value="Thioredoxin-like_sf"/>
</dbReference>
<dbReference type="KEGG" id="schv:BRCON_1325"/>
<dbReference type="Gene3D" id="3.40.30.10">
    <property type="entry name" value="Glutaredoxin"/>
    <property type="match status" value="1"/>
</dbReference>
<protein>
    <submittedName>
        <fullName evidence="3">Thymidylate kinase</fullName>
    </submittedName>
</protein>
<reference evidence="3 4" key="1">
    <citation type="submission" date="2018-05" db="EMBL/GenBank/DDBJ databases">
        <title>A metagenomic window into the 2 km-deep terrestrial subsurface aquifer revealed taxonomically and functionally diverse microbial community comprising novel uncultured bacterial lineages.</title>
        <authorList>
            <person name="Kadnikov V.V."/>
            <person name="Mardanov A.V."/>
            <person name="Beletsky A.V."/>
            <person name="Banks D."/>
            <person name="Pimenov N.V."/>
            <person name="Frank Y.A."/>
            <person name="Karnachuk O.V."/>
            <person name="Ravin N.V."/>
        </authorList>
    </citation>
    <scope>NUCLEOTIDE SEQUENCE [LARGE SCALE GENOMIC DNA]</scope>
    <source>
        <strain evidence="3">BY</strain>
    </source>
</reference>
<dbReference type="GO" id="GO:0005975">
    <property type="term" value="P:carbohydrate metabolic process"/>
    <property type="evidence" value="ECO:0007669"/>
    <property type="project" value="InterPro"/>
</dbReference>
<dbReference type="Proteomes" id="UP000262583">
    <property type="component" value="Chromosome"/>
</dbReference>
<gene>
    <name evidence="3" type="ORF">BRCON_1325</name>
</gene>
<keyword evidence="3" id="KW-0808">Transferase</keyword>
<dbReference type="PIRSF" id="PIRSF006402">
    <property type="entry name" value="UCP006402_thioredoxin"/>
    <property type="match status" value="1"/>
</dbReference>
<dbReference type="SUPFAM" id="SSF52833">
    <property type="entry name" value="Thioredoxin-like"/>
    <property type="match status" value="1"/>
</dbReference>
<feature type="domain" description="Spermatogenesis-associated protein 20-like TRX" evidence="2">
    <location>
        <begin position="4"/>
        <end position="165"/>
    </location>
</feature>
<dbReference type="Gene3D" id="1.50.10.10">
    <property type="match status" value="1"/>
</dbReference>
<feature type="coiled-coil region" evidence="1">
    <location>
        <begin position="386"/>
        <end position="413"/>
    </location>
</feature>
<dbReference type="GO" id="GO:0016301">
    <property type="term" value="F:kinase activity"/>
    <property type="evidence" value="ECO:0007669"/>
    <property type="project" value="UniProtKB-KW"/>
</dbReference>
<dbReference type="PANTHER" id="PTHR42899:SF1">
    <property type="entry name" value="SPERMATOGENESIS-ASSOCIATED PROTEIN 20"/>
    <property type="match status" value="1"/>
</dbReference>
<dbReference type="InterPro" id="IPR024705">
    <property type="entry name" value="Ssp411"/>
</dbReference>
<dbReference type="PANTHER" id="PTHR42899">
    <property type="entry name" value="SPERMATOGENESIS-ASSOCIATED PROTEIN 20"/>
    <property type="match status" value="1"/>
</dbReference>
<proteinExistence type="predicted"/>
<name>A0A2Z4Y5X9_SUMC1</name>
<dbReference type="SUPFAM" id="SSF48208">
    <property type="entry name" value="Six-hairpin glycosidases"/>
    <property type="match status" value="1"/>
</dbReference>
<sequence>MTRNALADSLSSYLRSQSTSPVAWQPWGADVFEIAEKLNRPVLLSIGVSWSDLVRSHDETVFGSSEVAALISEHFIAVKVDADERPEIAERYLSAHQLIHPENGEWPVIAFLLEDGRPFESVSAAPSAAATDPATFAAILRQVVDLYSNKRETLVQQANRIEKALAAQAPDPARVRPLDAQLAAEVCARIRENLGVKQTGETYSRPKPWAILALLHAVSDGLDGPETTKPAASNESNLSVATKLLTNYYRSSLRDPVLGGFFTGALDADFREPMTAKLLPDQAAMLRAFSTAYAATGRRVFRDAGLEILRYMRDSLEREGGGFYSAQEAEPRGQASSYYTWSAAEIRQVVGPGRDVDVFMKYFNVVTDPPTQRCFLRPSRSLESVANEFKITYDEAQQALDRVRAKLREARLAQETFPRFNKSIVTSWNALAVSAYLDAYRFLGDEKAREFALLTMDWILDKLISETEGAAHYYAREKRELYGLLEDQVAVAQALLDCFRVSGKHEYLETAESIMTFIEANYADEQTGLYRDQPKTAAAEGLLRIPRYYVFDTRIPSPNAQSAMIWLQLSWLTGKKEYMDRAQRLIRAVAGQENFWGDNSSQYAEALLLAVYGAPKVVVVGKEDDAALAQLRDAAMKAFRVGSVIETLSPEKAQQTDYLPARDLKPVAYVCTPESCAPPVQDPKKLKPLVESFGKSLRVPAEKRTSSVPSERP</sequence>
<evidence type="ECO:0000256" key="1">
    <source>
        <dbReference type="SAM" id="Coils"/>
    </source>
</evidence>
<keyword evidence="3" id="KW-0418">Kinase</keyword>
<accession>A0A2Z4Y5X9</accession>
<dbReference type="InterPro" id="IPR008928">
    <property type="entry name" value="6-hairpin_glycosidase_sf"/>
</dbReference>